<evidence type="ECO:0000313" key="2">
    <source>
        <dbReference type="EMBL" id="AHF02231.1"/>
    </source>
</evidence>
<reference evidence="2 3" key="1">
    <citation type="submission" date="2013-12" db="EMBL/GenBank/DDBJ databases">
        <authorList>
            <consortium name="DOE Joint Genome Institute"/>
            <person name="Kappler U."/>
            <person name="Huntemann M."/>
            <person name="Han J."/>
            <person name="Chen A."/>
            <person name="Kyrpides N."/>
            <person name="Mavromatis K."/>
            <person name="Markowitz V."/>
            <person name="Palaniappan K."/>
            <person name="Ivanova N."/>
            <person name="Schaumberg A."/>
            <person name="Pati A."/>
            <person name="Liolios K."/>
            <person name="Nordberg H.P."/>
            <person name="Cantor M.N."/>
            <person name="Hua S.X."/>
            <person name="Woyke T."/>
        </authorList>
    </citation>
    <scope>NUCLEOTIDE SEQUENCE [LARGE SCALE GENOMIC DNA]</scope>
    <source>
        <strain evidence="3">AL2</strain>
    </source>
</reference>
<dbReference type="SMART" id="SM00901">
    <property type="entry name" value="FRG"/>
    <property type="match status" value="1"/>
</dbReference>
<dbReference type="Pfam" id="PF08867">
    <property type="entry name" value="FRG"/>
    <property type="match status" value="1"/>
</dbReference>
<sequence>MTAFKNLNALKTHLQIPPINTGERFNYRGIVFDDIEGLHTMGSADASCVHLRAGVEWALVEYRGQVCDYGECLSGLDRCQTDADLFDALLRNGVFEAGLQTHPALVRMRRVTFDEKPFCIDQQGVAQHYGLATDYVDITPNFDVASFFATQQWNDKTQRYEPMQACLKKGVMYRITPAIAILPHGDEPPAYTPIGWQPFERPEQQRANGYRLAVGEDFSKVQTVTKFRFDHNWEVSKQIYDQFEGGDLLFPHDPLAEFADHVKALTHFTQAQINEASEKFARRKGLTPDNETHQAWLTQKGCCLVDENTLTPFNWRFDEHAFEQKLEEMSKQIRVRRTISV</sequence>
<dbReference type="RefSeq" id="WP_006459084.1">
    <property type="nucleotide sequence ID" value="NZ_CP007030.1"/>
</dbReference>
<gene>
    <name evidence="2" type="ORF">THIAE_04330</name>
</gene>
<name>W0DZG2_9GAMM</name>
<accession>W0DZG2</accession>
<feature type="domain" description="FRG" evidence="1">
    <location>
        <begin position="56"/>
        <end position="173"/>
    </location>
</feature>
<protein>
    <recommendedName>
        <fullName evidence="1">FRG domain-containing protein</fullName>
    </recommendedName>
</protein>
<evidence type="ECO:0000259" key="1">
    <source>
        <dbReference type="SMART" id="SM00901"/>
    </source>
</evidence>
<dbReference type="HOGENOM" id="CLU_820755_0_0_6"/>
<dbReference type="eggNOG" id="ENOG5033B5C">
    <property type="taxonomic scope" value="Bacteria"/>
</dbReference>
<dbReference type="InParanoid" id="W0DZG2"/>
<dbReference type="EMBL" id="CP007030">
    <property type="protein sequence ID" value="AHF02231.1"/>
    <property type="molecule type" value="Genomic_DNA"/>
</dbReference>
<dbReference type="InterPro" id="IPR014966">
    <property type="entry name" value="FRG-dom"/>
</dbReference>
<dbReference type="OrthoDB" id="9816036at2"/>
<proteinExistence type="predicted"/>
<dbReference type="Proteomes" id="UP000005380">
    <property type="component" value="Chromosome"/>
</dbReference>
<keyword evidence="3" id="KW-1185">Reference proteome</keyword>
<dbReference type="STRING" id="717772.THIAE_04330"/>
<dbReference type="KEGG" id="tao:THIAE_04330"/>
<dbReference type="AlphaFoldDB" id="W0DZG2"/>
<evidence type="ECO:0000313" key="3">
    <source>
        <dbReference type="Proteomes" id="UP000005380"/>
    </source>
</evidence>
<organism evidence="2 3">
    <name type="scientific">Thiomicrospira aerophila AL3</name>
    <dbReference type="NCBI Taxonomy" id="717772"/>
    <lineage>
        <taxon>Bacteria</taxon>
        <taxon>Pseudomonadati</taxon>
        <taxon>Pseudomonadota</taxon>
        <taxon>Gammaproteobacteria</taxon>
        <taxon>Thiotrichales</taxon>
        <taxon>Piscirickettsiaceae</taxon>
        <taxon>Thiomicrospira</taxon>
    </lineage>
</organism>